<dbReference type="Pfam" id="PF21674">
    <property type="entry name" value="CCDC22_N"/>
    <property type="match status" value="1"/>
</dbReference>
<evidence type="ECO:0000313" key="2">
    <source>
        <dbReference type="Proteomes" id="UP000025227"/>
    </source>
</evidence>
<dbReference type="InterPro" id="IPR008530">
    <property type="entry name" value="CCDC22"/>
</dbReference>
<dbReference type="PANTHER" id="PTHR15668:SF4">
    <property type="entry name" value="COILED-COIL DOMAIN-CONTAINING PROTEIN 22"/>
    <property type="match status" value="1"/>
</dbReference>
<dbReference type="WBParaSite" id="HCON_00181020-00001">
    <property type="protein sequence ID" value="HCON_00181020-00001"/>
    <property type="gene ID" value="HCON_00181020"/>
</dbReference>
<dbReference type="GO" id="GO:2000060">
    <property type="term" value="P:positive regulation of ubiquitin-dependent protein catabolic process"/>
    <property type="evidence" value="ECO:0007669"/>
    <property type="project" value="TreeGrafter"/>
</dbReference>
<accession>A0A7I4Z466</accession>
<keyword evidence="2" id="KW-1185">Reference proteome</keyword>
<sequence>MEELDRQILRICKKLRCSFYNTFLTSLEQLSQDDIVEFLIRCLWLISPSSRTFINAYKLSPCVSGSFQTASAIANSFTKCCVRRKLSCQTLLYGRTTEIRHVFIALYEKIPKGTRSHFIHDLLRPIGTFLESGTVWMLTFSASVAGEKSMTGWKRFWRPLHEELDIFCVALLGRLINSFADLRKSRSALLGSCNLVLCSDSDYILKQRTSQISHGLMDVEKTTCKPLIVAQFNELHTTDILNATERKQELLENVCFRDNVNRSTGLEIDVQTCRQKLLLELETVKSYEWRKLPLRIRSVKCLEKFKKIHCLMKRMAAIANEKERHIEVLRSSGRDIRFIVGLIKETTGNMQKQCAETDKLRDKNMAIQRKLKWTTQTIHRVFSPIDETLFEEIDDRRGELAYKLFGRFHSSCMSSVEAIERKGITVRRNVEIVDLIEVVRQQQSARQLYRIRCDLDMVSNDNKRLANSLDKRFTSSHSI</sequence>
<dbReference type="PANTHER" id="PTHR15668">
    <property type="entry name" value="JM1 PROTEIN"/>
    <property type="match status" value="1"/>
</dbReference>
<dbReference type="OMA" id="EFLVRCI"/>
<evidence type="ECO:0000313" key="3">
    <source>
        <dbReference type="WBParaSite" id="HCON_00181020-00001"/>
    </source>
</evidence>
<protein>
    <submittedName>
        <fullName evidence="3">Coiled-coil domain-containing protein 22 homolog</fullName>
    </submittedName>
</protein>
<dbReference type="Proteomes" id="UP000025227">
    <property type="component" value="Unplaced"/>
</dbReference>
<proteinExistence type="predicted"/>
<dbReference type="AlphaFoldDB" id="A0A7I4Z466"/>
<organism evidence="2 3">
    <name type="scientific">Haemonchus contortus</name>
    <name type="common">Barber pole worm</name>
    <dbReference type="NCBI Taxonomy" id="6289"/>
    <lineage>
        <taxon>Eukaryota</taxon>
        <taxon>Metazoa</taxon>
        <taxon>Ecdysozoa</taxon>
        <taxon>Nematoda</taxon>
        <taxon>Chromadorea</taxon>
        <taxon>Rhabditida</taxon>
        <taxon>Rhabditina</taxon>
        <taxon>Rhabditomorpha</taxon>
        <taxon>Strongyloidea</taxon>
        <taxon>Trichostrongylidae</taxon>
        <taxon>Haemonchus</taxon>
    </lineage>
</organism>
<name>A0A7I4Z466_HAECO</name>
<dbReference type="InterPro" id="IPR048349">
    <property type="entry name" value="CCDC22_N"/>
</dbReference>
<dbReference type="OrthoDB" id="10266736at2759"/>
<evidence type="ECO:0000259" key="1">
    <source>
        <dbReference type="Pfam" id="PF21674"/>
    </source>
</evidence>
<reference evidence="3" key="1">
    <citation type="submission" date="2020-12" db="UniProtKB">
        <authorList>
            <consortium name="WormBaseParasite"/>
        </authorList>
    </citation>
    <scope>IDENTIFICATION</scope>
    <source>
        <strain evidence="3">MHco3</strain>
    </source>
</reference>
<feature type="domain" description="CCDC22 N-terminal" evidence="1">
    <location>
        <begin position="1"/>
        <end position="111"/>
    </location>
</feature>
<dbReference type="GO" id="GO:0097602">
    <property type="term" value="F:cullin family protein binding"/>
    <property type="evidence" value="ECO:0007669"/>
    <property type="project" value="TreeGrafter"/>
</dbReference>